<feature type="non-terminal residue" evidence="2">
    <location>
        <position position="107"/>
    </location>
</feature>
<dbReference type="Gene3D" id="3.40.470.10">
    <property type="entry name" value="Uracil-DNA glycosylase-like domain"/>
    <property type="match status" value="1"/>
</dbReference>
<name>A0A916PDW2_KRYT1</name>
<dbReference type="InterPro" id="IPR036895">
    <property type="entry name" value="Uracil-DNA_glycosylase-like_sf"/>
</dbReference>
<evidence type="ECO:0000256" key="1">
    <source>
        <dbReference type="SAM" id="MobiDB-lite"/>
    </source>
</evidence>
<dbReference type="AlphaFoldDB" id="A0A916PDW2"/>
<dbReference type="SUPFAM" id="SSF52141">
    <property type="entry name" value="Uracil-DNA glycosylase-like"/>
    <property type="match status" value="1"/>
</dbReference>
<organism evidence="2 3">
    <name type="scientific">Kryptobacter tengchongensis</name>
    <dbReference type="NCBI Taxonomy" id="1643429"/>
    <lineage>
        <taxon>Bacteria</taxon>
        <taxon>Pseudomonadati</taxon>
        <taxon>Candidatus Kryptoniota</taxon>
        <taxon>Candidatus Kryptobacter</taxon>
    </lineage>
</organism>
<gene>
    <name evidence="2" type="ORF">JGI25_00379</name>
</gene>
<feature type="region of interest" description="Disordered" evidence="1">
    <location>
        <begin position="30"/>
        <end position="53"/>
    </location>
</feature>
<dbReference type="EMBL" id="CZVV01000014">
    <property type="protein sequence ID" value="CUS98164.1"/>
    <property type="molecule type" value="Genomic_DNA"/>
</dbReference>
<protein>
    <submittedName>
        <fullName evidence="2">Uncharacterized protein</fullName>
    </submittedName>
</protein>
<dbReference type="Proteomes" id="UP000243105">
    <property type="component" value="Unassembled WGS sequence"/>
</dbReference>
<accession>A0A916PDW2</accession>
<evidence type="ECO:0000313" key="2">
    <source>
        <dbReference type="EMBL" id="CUS98164.1"/>
    </source>
</evidence>
<reference evidence="2 3" key="1">
    <citation type="submission" date="2015-11" db="EMBL/GenBank/DDBJ databases">
        <authorList>
            <person name="Varghese N."/>
        </authorList>
    </citation>
    <scope>NUCLEOTIDE SEQUENCE [LARGE SCALE GENOMIC DNA]</scope>
    <source>
        <strain evidence="2 3">JGI-25</strain>
    </source>
</reference>
<feature type="compositionally biased region" description="Basic and acidic residues" evidence="1">
    <location>
        <begin position="31"/>
        <end position="41"/>
    </location>
</feature>
<proteinExistence type="predicted"/>
<evidence type="ECO:0000313" key="3">
    <source>
        <dbReference type="Proteomes" id="UP000243105"/>
    </source>
</evidence>
<sequence>MKREIKKVLDEAKRYLIQQESLFGDEIVLPKGEEEKEKQTQHEQASAKKAIGDEQFGVDPTWVDSKTLDELERKIKNCVKCPLGKMRTNFVFGVGNPNSEVVFIGEA</sequence>
<comment type="caution">
    <text evidence="2">The sequence shown here is derived from an EMBL/GenBank/DDBJ whole genome shotgun (WGS) entry which is preliminary data.</text>
</comment>